<sequence>MLIDAHTQVLATLTVFGAALLVMAAIVARGHLRGSTGRHSGPDTVTVAHIRDTLAAEVTRGFITRHQRRALRTASGPGVPEDYVGRHRLPESHPDHGIPLDLPGKNPCRPGDNWIPCGQVTAKFPW</sequence>
<name>A0A839DUN9_9PSEU</name>
<keyword evidence="3" id="KW-1185">Reference proteome</keyword>
<gene>
    <name evidence="2" type="ORF">FHX42_000324</name>
</gene>
<dbReference type="Proteomes" id="UP000569329">
    <property type="component" value="Unassembled WGS sequence"/>
</dbReference>
<feature type="region of interest" description="Disordered" evidence="1">
    <location>
        <begin position="69"/>
        <end position="99"/>
    </location>
</feature>
<organism evidence="2 3">
    <name type="scientific">Halosaccharopolyspora lacisalsi</name>
    <dbReference type="NCBI Taxonomy" id="1000566"/>
    <lineage>
        <taxon>Bacteria</taxon>
        <taxon>Bacillati</taxon>
        <taxon>Actinomycetota</taxon>
        <taxon>Actinomycetes</taxon>
        <taxon>Pseudonocardiales</taxon>
        <taxon>Pseudonocardiaceae</taxon>
        <taxon>Halosaccharopolyspora</taxon>
    </lineage>
</organism>
<evidence type="ECO:0000313" key="3">
    <source>
        <dbReference type="Proteomes" id="UP000569329"/>
    </source>
</evidence>
<dbReference type="AlphaFoldDB" id="A0A839DUN9"/>
<dbReference type="RefSeq" id="WP_182542381.1">
    <property type="nucleotide sequence ID" value="NZ_JACGWZ010000001.1"/>
</dbReference>
<feature type="compositionally biased region" description="Basic and acidic residues" evidence="1">
    <location>
        <begin position="83"/>
        <end position="98"/>
    </location>
</feature>
<evidence type="ECO:0000313" key="2">
    <source>
        <dbReference type="EMBL" id="MBA8822995.1"/>
    </source>
</evidence>
<protein>
    <submittedName>
        <fullName evidence="2">Uncharacterized protein</fullName>
    </submittedName>
</protein>
<comment type="caution">
    <text evidence="2">The sequence shown here is derived from an EMBL/GenBank/DDBJ whole genome shotgun (WGS) entry which is preliminary data.</text>
</comment>
<reference evidence="2 3" key="1">
    <citation type="submission" date="2020-07" db="EMBL/GenBank/DDBJ databases">
        <title>Sequencing the genomes of 1000 actinobacteria strains.</title>
        <authorList>
            <person name="Klenk H.-P."/>
        </authorList>
    </citation>
    <scope>NUCLEOTIDE SEQUENCE [LARGE SCALE GENOMIC DNA]</scope>
    <source>
        <strain evidence="2 3">DSM 45975</strain>
    </source>
</reference>
<accession>A0A839DUN9</accession>
<proteinExistence type="predicted"/>
<dbReference type="EMBL" id="JACGWZ010000001">
    <property type="protein sequence ID" value="MBA8822995.1"/>
    <property type="molecule type" value="Genomic_DNA"/>
</dbReference>
<evidence type="ECO:0000256" key="1">
    <source>
        <dbReference type="SAM" id="MobiDB-lite"/>
    </source>
</evidence>